<comment type="caution">
    <text evidence="6">The sequence shown here is derived from an EMBL/GenBank/DDBJ whole genome shotgun (WGS) entry which is preliminary data.</text>
</comment>
<keyword evidence="4" id="KW-0804">Transcription</keyword>
<accession>A0ABP6WVH7</accession>
<dbReference type="EMBL" id="BAAAZN010000010">
    <property type="protein sequence ID" value="GAA3557317.1"/>
    <property type="molecule type" value="Genomic_DNA"/>
</dbReference>
<dbReference type="PRINTS" id="PR00039">
    <property type="entry name" value="HTHLYSR"/>
</dbReference>
<dbReference type="RefSeq" id="WP_344863134.1">
    <property type="nucleotide sequence ID" value="NZ_BAAAZN010000010.1"/>
</dbReference>
<feature type="domain" description="HTH lysR-type" evidence="5">
    <location>
        <begin position="5"/>
        <end position="62"/>
    </location>
</feature>
<organism evidence="6 7">
    <name type="scientific">Amycolatopsis ultiminotia</name>
    <dbReference type="NCBI Taxonomy" id="543629"/>
    <lineage>
        <taxon>Bacteria</taxon>
        <taxon>Bacillati</taxon>
        <taxon>Actinomycetota</taxon>
        <taxon>Actinomycetes</taxon>
        <taxon>Pseudonocardiales</taxon>
        <taxon>Pseudonocardiaceae</taxon>
        <taxon>Amycolatopsis</taxon>
    </lineage>
</organism>
<evidence type="ECO:0000256" key="1">
    <source>
        <dbReference type="ARBA" id="ARBA00009437"/>
    </source>
</evidence>
<reference evidence="7" key="1">
    <citation type="journal article" date="2019" name="Int. J. Syst. Evol. Microbiol.">
        <title>The Global Catalogue of Microorganisms (GCM) 10K type strain sequencing project: providing services to taxonomists for standard genome sequencing and annotation.</title>
        <authorList>
            <consortium name="The Broad Institute Genomics Platform"/>
            <consortium name="The Broad Institute Genome Sequencing Center for Infectious Disease"/>
            <person name="Wu L."/>
            <person name="Ma J."/>
        </authorList>
    </citation>
    <scope>NUCLEOTIDE SEQUENCE [LARGE SCALE GENOMIC DNA]</scope>
    <source>
        <strain evidence="7">JCM 16898</strain>
    </source>
</reference>
<sequence length="307" mass="32867">MDGRIELRHLRYFAAVAEELHFGRAAQRVRIAQPALSQQIRQLETFVGAALFERTSRSVRLTAAGAVFLPRARELLERLSADVAEAARVARGEAGRLDIAFISSAANSVSSALRAFTQDRPHVQVRLQEGFTSTTLDLLERAAADLGIVRDAEERNGISLTPLLEEPFVAVLPAQHPLAGRNAVTAAQLAPCPLVLFPARAGARARARNLQPFHEASLEPDIAFEGSEWNTVFHLVAAGLGVTIAPRSAASPLPEGTVVAALAGTDARSTVQLATRTDDERPLVRQFQSIAVAAAPVRSGAEDQLGK</sequence>
<evidence type="ECO:0000313" key="7">
    <source>
        <dbReference type="Proteomes" id="UP001500689"/>
    </source>
</evidence>
<name>A0ABP6WVH7_9PSEU</name>
<dbReference type="SUPFAM" id="SSF46785">
    <property type="entry name" value="Winged helix' DNA-binding domain"/>
    <property type="match status" value="1"/>
</dbReference>
<dbReference type="CDD" id="cd08414">
    <property type="entry name" value="PBP2_LTTR_aromatics_like"/>
    <property type="match status" value="1"/>
</dbReference>
<evidence type="ECO:0000256" key="4">
    <source>
        <dbReference type="ARBA" id="ARBA00023163"/>
    </source>
</evidence>
<keyword evidence="7" id="KW-1185">Reference proteome</keyword>
<dbReference type="PROSITE" id="PS50931">
    <property type="entry name" value="HTH_LYSR"/>
    <property type="match status" value="1"/>
</dbReference>
<dbReference type="Proteomes" id="UP001500689">
    <property type="component" value="Unassembled WGS sequence"/>
</dbReference>
<dbReference type="InterPro" id="IPR036390">
    <property type="entry name" value="WH_DNA-bd_sf"/>
</dbReference>
<keyword evidence="3" id="KW-0238">DNA-binding</keyword>
<proteinExistence type="inferred from homology"/>
<dbReference type="PANTHER" id="PTHR30346">
    <property type="entry name" value="TRANSCRIPTIONAL DUAL REGULATOR HCAR-RELATED"/>
    <property type="match status" value="1"/>
</dbReference>
<evidence type="ECO:0000313" key="6">
    <source>
        <dbReference type="EMBL" id="GAA3557317.1"/>
    </source>
</evidence>
<dbReference type="Gene3D" id="3.40.190.10">
    <property type="entry name" value="Periplasmic binding protein-like II"/>
    <property type="match status" value="2"/>
</dbReference>
<dbReference type="PANTHER" id="PTHR30346:SF28">
    <property type="entry name" value="HTH-TYPE TRANSCRIPTIONAL REGULATOR CYNR"/>
    <property type="match status" value="1"/>
</dbReference>
<dbReference type="Pfam" id="PF03466">
    <property type="entry name" value="LysR_substrate"/>
    <property type="match status" value="1"/>
</dbReference>
<dbReference type="Gene3D" id="1.10.10.10">
    <property type="entry name" value="Winged helix-like DNA-binding domain superfamily/Winged helix DNA-binding domain"/>
    <property type="match status" value="1"/>
</dbReference>
<comment type="similarity">
    <text evidence="1">Belongs to the LysR transcriptional regulatory family.</text>
</comment>
<dbReference type="Pfam" id="PF00126">
    <property type="entry name" value="HTH_1"/>
    <property type="match status" value="1"/>
</dbReference>
<keyword evidence="2" id="KW-0805">Transcription regulation</keyword>
<protein>
    <submittedName>
        <fullName evidence="6">LysR family transcriptional regulator</fullName>
    </submittedName>
</protein>
<evidence type="ECO:0000256" key="3">
    <source>
        <dbReference type="ARBA" id="ARBA00023125"/>
    </source>
</evidence>
<dbReference type="SUPFAM" id="SSF53850">
    <property type="entry name" value="Periplasmic binding protein-like II"/>
    <property type="match status" value="1"/>
</dbReference>
<dbReference type="InterPro" id="IPR000847">
    <property type="entry name" value="LysR_HTH_N"/>
</dbReference>
<dbReference type="InterPro" id="IPR005119">
    <property type="entry name" value="LysR_subst-bd"/>
</dbReference>
<gene>
    <name evidence="6" type="ORF">GCM10022222_46150</name>
</gene>
<evidence type="ECO:0000259" key="5">
    <source>
        <dbReference type="PROSITE" id="PS50931"/>
    </source>
</evidence>
<evidence type="ECO:0000256" key="2">
    <source>
        <dbReference type="ARBA" id="ARBA00023015"/>
    </source>
</evidence>
<dbReference type="InterPro" id="IPR036388">
    <property type="entry name" value="WH-like_DNA-bd_sf"/>
</dbReference>